<gene>
    <name evidence="1" type="ORF">D8674_000551</name>
</gene>
<reference evidence="1 2" key="3">
    <citation type="submission" date="2019-11" db="EMBL/GenBank/DDBJ databases">
        <title>A de novo genome assembly of a pear dwarfing rootstock.</title>
        <authorList>
            <person name="Wang F."/>
            <person name="Wang J."/>
            <person name="Li S."/>
            <person name="Zhang Y."/>
            <person name="Fang M."/>
            <person name="Ma L."/>
            <person name="Zhao Y."/>
            <person name="Jiang S."/>
        </authorList>
    </citation>
    <scope>NUCLEOTIDE SEQUENCE [LARGE SCALE GENOMIC DNA]</scope>
    <source>
        <strain evidence="1">S2</strain>
        <tissue evidence="1">Leaf</tissue>
    </source>
</reference>
<proteinExistence type="predicted"/>
<dbReference type="InterPro" id="IPR016159">
    <property type="entry name" value="Cullin_repeat-like_dom_sf"/>
</dbReference>
<keyword evidence="2" id="KW-1185">Reference proteome</keyword>
<accession>A0A5N5F6B8</accession>
<dbReference type="SUPFAM" id="SSF74788">
    <property type="entry name" value="Cullin repeat-like"/>
    <property type="match status" value="1"/>
</dbReference>
<dbReference type="Proteomes" id="UP000327157">
    <property type="component" value="Chromosome 1"/>
</dbReference>
<dbReference type="EMBL" id="SMOL01000768">
    <property type="protein sequence ID" value="KAB2597631.1"/>
    <property type="molecule type" value="Genomic_DNA"/>
</dbReference>
<name>A0A5N5F6B8_9ROSA</name>
<dbReference type="Gene3D" id="1.20.1280.170">
    <property type="entry name" value="Exocyst complex component Exo70"/>
    <property type="match status" value="1"/>
</dbReference>
<comment type="caution">
    <text evidence="1">The sequence shown here is derived from an EMBL/GenBank/DDBJ whole genome shotgun (WGS) entry which is preliminary data.</text>
</comment>
<evidence type="ECO:0000313" key="1">
    <source>
        <dbReference type="EMBL" id="KAB2597631.1"/>
    </source>
</evidence>
<reference evidence="2" key="2">
    <citation type="submission" date="2019-10" db="EMBL/GenBank/DDBJ databases">
        <title>A de novo genome assembly of a pear dwarfing rootstock.</title>
        <authorList>
            <person name="Wang F."/>
            <person name="Wang J."/>
            <person name="Li S."/>
            <person name="Zhang Y."/>
            <person name="Fang M."/>
            <person name="Ma L."/>
            <person name="Zhao Y."/>
            <person name="Jiang S."/>
        </authorList>
    </citation>
    <scope>NUCLEOTIDE SEQUENCE [LARGE SCALE GENOMIC DNA]</scope>
</reference>
<reference evidence="1 2" key="1">
    <citation type="submission" date="2019-09" db="EMBL/GenBank/DDBJ databases">
        <authorList>
            <person name="Ou C."/>
        </authorList>
    </citation>
    <scope>NUCLEOTIDE SEQUENCE [LARGE SCALE GENOMIC DNA]</scope>
    <source>
        <strain evidence="1">S2</strain>
        <tissue evidence="1">Leaf</tissue>
    </source>
</reference>
<protein>
    <submittedName>
        <fullName evidence="1">Exocyst complex component 7-like</fullName>
    </submittedName>
</protein>
<dbReference type="AlphaFoldDB" id="A0A5N5F6B8"/>
<evidence type="ECO:0000313" key="2">
    <source>
        <dbReference type="Proteomes" id="UP000327157"/>
    </source>
</evidence>
<sequence length="57" mass="6685">MAQSISDYNIVIDKIHSRTINDLHEIVKQMVAAGFGKDWLHIKCRKEFLEESLSRLR</sequence>
<organism evidence="1 2">
    <name type="scientific">Pyrus ussuriensis x Pyrus communis</name>
    <dbReference type="NCBI Taxonomy" id="2448454"/>
    <lineage>
        <taxon>Eukaryota</taxon>
        <taxon>Viridiplantae</taxon>
        <taxon>Streptophyta</taxon>
        <taxon>Embryophyta</taxon>
        <taxon>Tracheophyta</taxon>
        <taxon>Spermatophyta</taxon>
        <taxon>Magnoliopsida</taxon>
        <taxon>eudicotyledons</taxon>
        <taxon>Gunneridae</taxon>
        <taxon>Pentapetalae</taxon>
        <taxon>rosids</taxon>
        <taxon>fabids</taxon>
        <taxon>Rosales</taxon>
        <taxon>Rosaceae</taxon>
        <taxon>Amygdaloideae</taxon>
        <taxon>Maleae</taxon>
        <taxon>Pyrus</taxon>
    </lineage>
</organism>